<evidence type="ECO:0000313" key="2">
    <source>
        <dbReference type="Proteomes" id="UP000265692"/>
    </source>
</evidence>
<dbReference type="OrthoDB" id="2974113at2"/>
<dbReference type="AlphaFoldDB" id="A0A396SBN4"/>
<name>A0A396SBN4_9BACL</name>
<keyword evidence="2" id="KW-1185">Reference proteome</keyword>
<comment type="caution">
    <text evidence="1">The sequence shown here is derived from an EMBL/GenBank/DDBJ whole genome shotgun (WGS) entry which is preliminary data.</text>
</comment>
<organism evidence="1 2">
    <name type="scientific">Ureibacillus yapensis</name>
    <dbReference type="NCBI Taxonomy" id="2304605"/>
    <lineage>
        <taxon>Bacteria</taxon>
        <taxon>Bacillati</taxon>
        <taxon>Bacillota</taxon>
        <taxon>Bacilli</taxon>
        <taxon>Bacillales</taxon>
        <taxon>Caryophanaceae</taxon>
        <taxon>Ureibacillus</taxon>
    </lineage>
</organism>
<sequence>MVNCFKLYEIDGKRWFIEAQHHYTKLSESKEVYLNSESTPDQKDDSILLGIGDSEKQLLFTCGVEEIERFAITLLNLCHDIKY</sequence>
<evidence type="ECO:0000313" key="1">
    <source>
        <dbReference type="EMBL" id="RHW33405.1"/>
    </source>
</evidence>
<dbReference type="RefSeq" id="WP_118877269.1">
    <property type="nucleotide sequence ID" value="NZ_QWEI01000010.1"/>
</dbReference>
<protein>
    <submittedName>
        <fullName evidence="1">Uncharacterized protein</fullName>
    </submittedName>
</protein>
<reference evidence="1 2" key="1">
    <citation type="submission" date="2018-08" db="EMBL/GenBank/DDBJ databases">
        <title>Lysinibacillus sp. YLB-03 draft genome sequence.</title>
        <authorList>
            <person name="Yu L."/>
        </authorList>
    </citation>
    <scope>NUCLEOTIDE SEQUENCE [LARGE SCALE GENOMIC DNA]</scope>
    <source>
        <strain evidence="1 2">YLB-03</strain>
    </source>
</reference>
<dbReference type="Proteomes" id="UP000265692">
    <property type="component" value="Unassembled WGS sequence"/>
</dbReference>
<gene>
    <name evidence="1" type="ORF">D1B33_15265</name>
</gene>
<accession>A0A396SBN4</accession>
<proteinExistence type="predicted"/>
<dbReference type="EMBL" id="QWEI01000010">
    <property type="protein sequence ID" value="RHW33405.1"/>
    <property type="molecule type" value="Genomic_DNA"/>
</dbReference>